<feature type="transmembrane region" description="Helical" evidence="9">
    <location>
        <begin position="111"/>
        <end position="132"/>
    </location>
</feature>
<organism evidence="10 11">
    <name type="scientific">Paracholeplasma vituli</name>
    <dbReference type="NCBI Taxonomy" id="69473"/>
    <lineage>
        <taxon>Bacteria</taxon>
        <taxon>Bacillati</taxon>
        <taxon>Mycoplasmatota</taxon>
        <taxon>Mollicutes</taxon>
        <taxon>Acholeplasmatales</taxon>
        <taxon>Acholeplasmataceae</taxon>
        <taxon>Paracholeplasma</taxon>
    </lineage>
</organism>
<accession>A0ABT2PXZ1</accession>
<evidence type="ECO:0000256" key="7">
    <source>
        <dbReference type="ARBA" id="ARBA00022989"/>
    </source>
</evidence>
<evidence type="ECO:0000256" key="5">
    <source>
        <dbReference type="ARBA" id="ARBA00022692"/>
    </source>
</evidence>
<protein>
    <submittedName>
        <fullName evidence="10">ABC transporter permease subunit</fullName>
    </submittedName>
</protein>
<reference evidence="11" key="1">
    <citation type="submission" date="2023-07" db="EMBL/GenBank/DDBJ databases">
        <title>Novel Mycoplasma species identified in domestic and wild animals.</title>
        <authorList>
            <person name="Volokhov D.V."/>
            <person name="Furtak V.A."/>
            <person name="Zagorodnyaya T.A."/>
        </authorList>
    </citation>
    <scope>NUCLEOTIDE SEQUENCE [LARGE SCALE GENOMIC DNA]</scope>
    <source>
        <strain evidence="11">92-19</strain>
    </source>
</reference>
<evidence type="ECO:0000256" key="2">
    <source>
        <dbReference type="ARBA" id="ARBA00010072"/>
    </source>
</evidence>
<keyword evidence="6" id="KW-0029">Amino-acid transport</keyword>
<dbReference type="NCBIfam" id="TIGR01726">
    <property type="entry name" value="HEQRo_perm_3TM"/>
    <property type="match status" value="1"/>
</dbReference>
<dbReference type="SUPFAM" id="SSF161098">
    <property type="entry name" value="MetI-like"/>
    <property type="match status" value="1"/>
</dbReference>
<sequence length="153" mass="17129">MFDLLASLPPQSDFFGTIIYIIQSYYKIILYGLGVTILLSVVGTLGGFILAMGVTQARVVVVDKKRDPVYIKVFKVIFKQLSIMYVTVFRGTPMIVQAMIIYYGVATTGVFPWWGPLPAGLIIVTINTTAYISEVLRGGLQRSTQDKWRPLER</sequence>
<dbReference type="Gene3D" id="1.10.3720.10">
    <property type="entry name" value="MetI-like"/>
    <property type="match status" value="1"/>
</dbReference>
<evidence type="ECO:0000256" key="8">
    <source>
        <dbReference type="ARBA" id="ARBA00023136"/>
    </source>
</evidence>
<dbReference type="Proteomes" id="UP001209076">
    <property type="component" value="Unassembled WGS sequence"/>
</dbReference>
<evidence type="ECO:0000256" key="9">
    <source>
        <dbReference type="SAM" id="Phobius"/>
    </source>
</evidence>
<dbReference type="InterPro" id="IPR010065">
    <property type="entry name" value="AA_ABC_transptr_permease_3TM"/>
</dbReference>
<dbReference type="InterPro" id="IPR035906">
    <property type="entry name" value="MetI-like_sf"/>
</dbReference>
<dbReference type="PANTHER" id="PTHR30614">
    <property type="entry name" value="MEMBRANE COMPONENT OF AMINO ACID ABC TRANSPORTER"/>
    <property type="match status" value="1"/>
</dbReference>
<keyword evidence="4" id="KW-1003">Cell membrane</keyword>
<evidence type="ECO:0000313" key="11">
    <source>
        <dbReference type="Proteomes" id="UP001209076"/>
    </source>
</evidence>
<feature type="transmembrane region" description="Helical" evidence="9">
    <location>
        <begin position="82"/>
        <end position="105"/>
    </location>
</feature>
<comment type="caution">
    <text evidence="10">The sequence shown here is derived from an EMBL/GenBank/DDBJ whole genome shotgun (WGS) entry which is preliminary data.</text>
</comment>
<evidence type="ECO:0000256" key="1">
    <source>
        <dbReference type="ARBA" id="ARBA00004651"/>
    </source>
</evidence>
<dbReference type="RefSeq" id="WP_262095749.1">
    <property type="nucleotide sequence ID" value="NZ_JAOEGN010000003.1"/>
</dbReference>
<keyword evidence="5 9" id="KW-0812">Transmembrane</keyword>
<proteinExistence type="inferred from homology"/>
<keyword evidence="7 9" id="KW-1133">Transmembrane helix</keyword>
<feature type="transmembrane region" description="Helical" evidence="9">
    <location>
        <begin position="28"/>
        <end position="61"/>
    </location>
</feature>
<name>A0ABT2PXZ1_9MOLU</name>
<dbReference type="InterPro" id="IPR043429">
    <property type="entry name" value="ArtM/GltK/GlnP/TcyL/YhdX-like"/>
</dbReference>
<dbReference type="EMBL" id="JAOEGN010000003">
    <property type="protein sequence ID" value="MCU0104513.1"/>
    <property type="molecule type" value="Genomic_DNA"/>
</dbReference>
<keyword evidence="11" id="KW-1185">Reference proteome</keyword>
<comment type="similarity">
    <text evidence="2">Belongs to the binding-protein-dependent transport system permease family. HisMQ subfamily.</text>
</comment>
<gene>
    <name evidence="10" type="ORF">N7603_02465</name>
</gene>
<keyword evidence="3" id="KW-0813">Transport</keyword>
<evidence type="ECO:0000256" key="3">
    <source>
        <dbReference type="ARBA" id="ARBA00022448"/>
    </source>
</evidence>
<keyword evidence="8 9" id="KW-0472">Membrane</keyword>
<evidence type="ECO:0000256" key="6">
    <source>
        <dbReference type="ARBA" id="ARBA00022970"/>
    </source>
</evidence>
<evidence type="ECO:0000256" key="4">
    <source>
        <dbReference type="ARBA" id="ARBA00022475"/>
    </source>
</evidence>
<dbReference type="PANTHER" id="PTHR30614:SF20">
    <property type="entry name" value="GLUTAMINE TRANSPORT SYSTEM PERMEASE PROTEIN GLNP"/>
    <property type="match status" value="1"/>
</dbReference>
<evidence type="ECO:0000313" key="10">
    <source>
        <dbReference type="EMBL" id="MCU0104513.1"/>
    </source>
</evidence>
<comment type="subcellular location">
    <subcellularLocation>
        <location evidence="1">Cell membrane</location>
        <topology evidence="1">Multi-pass membrane protein</topology>
    </subcellularLocation>
</comment>